<dbReference type="AlphaFoldDB" id="A0AAD5RTS2"/>
<keyword evidence="3" id="KW-1185">Reference proteome</keyword>
<evidence type="ECO:0000256" key="1">
    <source>
        <dbReference type="SAM" id="MobiDB-lite"/>
    </source>
</evidence>
<comment type="caution">
    <text evidence="2">The sequence shown here is derived from an EMBL/GenBank/DDBJ whole genome shotgun (WGS) entry which is preliminary data.</text>
</comment>
<organism evidence="2 3">
    <name type="scientific">Zalerion maritima</name>
    <dbReference type="NCBI Taxonomy" id="339359"/>
    <lineage>
        <taxon>Eukaryota</taxon>
        <taxon>Fungi</taxon>
        <taxon>Dikarya</taxon>
        <taxon>Ascomycota</taxon>
        <taxon>Pezizomycotina</taxon>
        <taxon>Sordariomycetes</taxon>
        <taxon>Lulworthiomycetidae</taxon>
        <taxon>Lulworthiales</taxon>
        <taxon>Lulworthiaceae</taxon>
        <taxon>Zalerion</taxon>
    </lineage>
</organism>
<dbReference type="EMBL" id="JAKWBI020000097">
    <property type="protein sequence ID" value="KAJ2902899.1"/>
    <property type="molecule type" value="Genomic_DNA"/>
</dbReference>
<feature type="region of interest" description="Disordered" evidence="1">
    <location>
        <begin position="116"/>
        <end position="176"/>
    </location>
</feature>
<feature type="compositionally biased region" description="Basic and acidic residues" evidence="1">
    <location>
        <begin position="59"/>
        <end position="73"/>
    </location>
</feature>
<gene>
    <name evidence="2" type="ORF">MKZ38_010710</name>
</gene>
<feature type="compositionally biased region" description="Basic and acidic residues" evidence="1">
    <location>
        <begin position="10"/>
        <end position="27"/>
    </location>
</feature>
<name>A0AAD5RTS2_9PEZI</name>
<reference evidence="2" key="1">
    <citation type="submission" date="2022-07" db="EMBL/GenBank/DDBJ databases">
        <title>Draft genome sequence of Zalerion maritima ATCC 34329, a (micro)plastics degrading marine fungus.</title>
        <authorList>
            <person name="Paco A."/>
            <person name="Goncalves M.F.M."/>
            <person name="Rocha-Santos T.A.P."/>
            <person name="Alves A."/>
        </authorList>
    </citation>
    <scope>NUCLEOTIDE SEQUENCE</scope>
    <source>
        <strain evidence="2">ATCC 34329</strain>
    </source>
</reference>
<evidence type="ECO:0000313" key="2">
    <source>
        <dbReference type="EMBL" id="KAJ2902899.1"/>
    </source>
</evidence>
<sequence>MSSVMSPKPKQQELTKNGDENGNKDDIDMADTPTQNTSSSHTPEPPSVTNHQNPTSQLSDHDPKPEQADEPRATESVSTTKVPMHITDRRGRILKPDSLCYLALYRVPCPDPKGCNLDHVMVPRDESPPPGLDEEGEEEEEDDDDDDDDGEMEARQSRIVQGYHKLKRALSMKKKQ</sequence>
<feature type="compositionally biased region" description="Basic residues" evidence="1">
    <location>
        <begin position="164"/>
        <end position="176"/>
    </location>
</feature>
<feature type="compositionally biased region" description="Polar residues" evidence="1">
    <location>
        <begin position="32"/>
        <end position="58"/>
    </location>
</feature>
<protein>
    <submittedName>
        <fullName evidence="2">Uncharacterized protein</fullName>
    </submittedName>
</protein>
<evidence type="ECO:0000313" key="3">
    <source>
        <dbReference type="Proteomes" id="UP001201980"/>
    </source>
</evidence>
<feature type="compositionally biased region" description="Acidic residues" evidence="1">
    <location>
        <begin position="132"/>
        <end position="151"/>
    </location>
</feature>
<feature type="region of interest" description="Disordered" evidence="1">
    <location>
        <begin position="1"/>
        <end position="93"/>
    </location>
</feature>
<accession>A0AAD5RTS2</accession>
<proteinExistence type="predicted"/>
<dbReference type="Proteomes" id="UP001201980">
    <property type="component" value="Unassembled WGS sequence"/>
</dbReference>